<protein>
    <recommendedName>
        <fullName evidence="2">precorrin-2 dehydrogenase</fullName>
        <ecNumber evidence="2">1.3.1.76</ecNumber>
    </recommendedName>
</protein>
<dbReference type="InterPro" id="IPR006367">
    <property type="entry name" value="Sirohaem_synthase_N"/>
</dbReference>
<dbReference type="GO" id="GO:0004325">
    <property type="term" value="F:ferrochelatase activity"/>
    <property type="evidence" value="ECO:0007669"/>
    <property type="project" value="InterPro"/>
</dbReference>
<dbReference type="AlphaFoldDB" id="A0A5C4S9N4"/>
<dbReference type="EMBL" id="VDCH01000002">
    <property type="protein sequence ID" value="TNJ40136.1"/>
    <property type="molecule type" value="Genomic_DNA"/>
</dbReference>
<proteinExistence type="predicted"/>
<dbReference type="UniPathway" id="UPA00262">
    <property type="reaction ID" value="UER00222"/>
</dbReference>
<dbReference type="EC" id="1.3.1.76" evidence="2"/>
<dbReference type="InterPro" id="IPR028161">
    <property type="entry name" value="Met8-like"/>
</dbReference>
<evidence type="ECO:0000256" key="2">
    <source>
        <dbReference type="ARBA" id="ARBA00012400"/>
    </source>
</evidence>
<evidence type="ECO:0000256" key="6">
    <source>
        <dbReference type="ARBA" id="ARBA00047561"/>
    </source>
</evidence>
<reference evidence="7 8" key="1">
    <citation type="submission" date="2019-05" db="EMBL/GenBank/DDBJ databases">
        <title>Draft Whole-Genome sequence of the green sulfur bacterium Chlorobaculum thiosulfatiphilum DSM 249.</title>
        <authorList>
            <person name="Meyer T.E."/>
            <person name="Kyndt J.A."/>
        </authorList>
    </citation>
    <scope>NUCLEOTIDE SEQUENCE [LARGE SCALE GENOMIC DNA]</scope>
    <source>
        <strain evidence="7 8">DSM 249</strain>
    </source>
</reference>
<sequence length="157" mass="17756">MDASMKVFLPLNIRVDNKKILFVGGGKIALHKIQTIEKYTRDITIVSPEIIDELKGKGFTEIYKTYEPSDLDGAFLVYASTNVEEVNRRVRDDAEARGILVNVVDNRELSGFISPAIIKQGEMTVAVSSNGQNVKKSVEWRNRLRQFVNETWPDDNP</sequence>
<comment type="caution">
    <text evidence="7">The sequence shown here is derived from an EMBL/GenBank/DDBJ whole genome shotgun (WGS) entry which is preliminary data.</text>
</comment>
<evidence type="ECO:0000313" key="7">
    <source>
        <dbReference type="EMBL" id="TNJ40136.1"/>
    </source>
</evidence>
<gene>
    <name evidence="7" type="ORF">FGF66_02175</name>
</gene>
<keyword evidence="8" id="KW-1185">Reference proteome</keyword>
<comment type="catalytic activity">
    <reaction evidence="6">
        <text>precorrin-2 + NAD(+) = sirohydrochlorin + NADH + 2 H(+)</text>
        <dbReference type="Rhea" id="RHEA:15613"/>
        <dbReference type="ChEBI" id="CHEBI:15378"/>
        <dbReference type="ChEBI" id="CHEBI:57540"/>
        <dbReference type="ChEBI" id="CHEBI:57945"/>
        <dbReference type="ChEBI" id="CHEBI:58351"/>
        <dbReference type="ChEBI" id="CHEBI:58827"/>
        <dbReference type="EC" id="1.3.1.76"/>
    </reaction>
</comment>
<dbReference type="PANTHER" id="PTHR35330">
    <property type="entry name" value="SIROHEME BIOSYNTHESIS PROTEIN MET8"/>
    <property type="match status" value="1"/>
</dbReference>
<dbReference type="GO" id="GO:0043115">
    <property type="term" value="F:precorrin-2 dehydrogenase activity"/>
    <property type="evidence" value="ECO:0007669"/>
    <property type="project" value="UniProtKB-EC"/>
</dbReference>
<comment type="pathway">
    <text evidence="1">Porphyrin-containing compound metabolism; siroheme biosynthesis; sirohydrochlorin from precorrin-2: step 1/1.</text>
</comment>
<dbReference type="InterPro" id="IPR036291">
    <property type="entry name" value="NAD(P)-bd_dom_sf"/>
</dbReference>
<keyword evidence="3" id="KW-0560">Oxidoreductase</keyword>
<dbReference type="Pfam" id="PF13241">
    <property type="entry name" value="NAD_binding_7"/>
    <property type="match status" value="1"/>
</dbReference>
<dbReference type="OrthoDB" id="45564at2"/>
<evidence type="ECO:0000256" key="4">
    <source>
        <dbReference type="ARBA" id="ARBA00023027"/>
    </source>
</evidence>
<keyword evidence="4" id="KW-0520">NAD</keyword>
<dbReference type="NCBIfam" id="TIGR01470">
    <property type="entry name" value="cysG_Nterm"/>
    <property type="match status" value="1"/>
</dbReference>
<dbReference type="SUPFAM" id="SSF51735">
    <property type="entry name" value="NAD(P)-binding Rossmann-fold domains"/>
    <property type="match status" value="1"/>
</dbReference>
<dbReference type="GO" id="GO:0019354">
    <property type="term" value="P:siroheme biosynthetic process"/>
    <property type="evidence" value="ECO:0007669"/>
    <property type="project" value="UniProtKB-UniPathway"/>
</dbReference>
<evidence type="ECO:0000256" key="1">
    <source>
        <dbReference type="ARBA" id="ARBA00005010"/>
    </source>
</evidence>
<dbReference type="Gene3D" id="3.40.50.720">
    <property type="entry name" value="NAD(P)-binding Rossmann-like Domain"/>
    <property type="match status" value="1"/>
</dbReference>
<organism evidence="7 8">
    <name type="scientific">Chlorobaculum thiosulfatiphilum</name>
    <name type="common">Chlorobium limicola f.sp. thiosulfatophilum</name>
    <dbReference type="NCBI Taxonomy" id="115852"/>
    <lineage>
        <taxon>Bacteria</taxon>
        <taxon>Pseudomonadati</taxon>
        <taxon>Chlorobiota</taxon>
        <taxon>Chlorobiia</taxon>
        <taxon>Chlorobiales</taxon>
        <taxon>Chlorobiaceae</taxon>
        <taxon>Chlorobaculum</taxon>
    </lineage>
</organism>
<evidence type="ECO:0000256" key="3">
    <source>
        <dbReference type="ARBA" id="ARBA00023002"/>
    </source>
</evidence>
<keyword evidence="5" id="KW-0627">Porphyrin biosynthesis</keyword>
<accession>A0A5C4S9N4</accession>
<name>A0A5C4S9N4_CHLTI</name>
<dbReference type="Proteomes" id="UP000308271">
    <property type="component" value="Unassembled WGS sequence"/>
</dbReference>
<dbReference type="PANTHER" id="PTHR35330:SF1">
    <property type="entry name" value="SIROHEME BIOSYNTHESIS PROTEIN MET8"/>
    <property type="match status" value="1"/>
</dbReference>
<evidence type="ECO:0000256" key="5">
    <source>
        <dbReference type="ARBA" id="ARBA00023244"/>
    </source>
</evidence>
<evidence type="ECO:0000313" key="8">
    <source>
        <dbReference type="Proteomes" id="UP000308271"/>
    </source>
</evidence>